<proteinExistence type="predicted"/>
<evidence type="ECO:0000256" key="1">
    <source>
        <dbReference type="SAM" id="Phobius"/>
    </source>
</evidence>
<accession>A0ABQ0TF41</accession>
<keyword evidence="3" id="KW-1185">Reference proteome</keyword>
<dbReference type="EMBL" id="BJON01000002">
    <property type="protein sequence ID" value="GED66563.1"/>
    <property type="molecule type" value="Genomic_DNA"/>
</dbReference>
<dbReference type="Proteomes" id="UP000319578">
    <property type="component" value="Unassembled WGS sequence"/>
</dbReference>
<name>A0ABQ0TF41_9BACL</name>
<reference evidence="2 3" key="1">
    <citation type="submission" date="2019-06" db="EMBL/GenBank/DDBJ databases">
        <title>Whole genome shotgun sequence of Brevibacillus reuszeri NBRC 15719.</title>
        <authorList>
            <person name="Hosoyama A."/>
            <person name="Uohara A."/>
            <person name="Ohji S."/>
            <person name="Ichikawa N."/>
        </authorList>
    </citation>
    <scope>NUCLEOTIDE SEQUENCE [LARGE SCALE GENOMIC DNA]</scope>
    <source>
        <strain evidence="2 3">NBRC 15719</strain>
    </source>
</reference>
<gene>
    <name evidence="2" type="ORF">BRE01_02650</name>
</gene>
<protein>
    <recommendedName>
        <fullName evidence="4">UDP-N-acetylmuramyl pentapeptide phosphotransferase</fullName>
    </recommendedName>
</protein>
<feature type="transmembrane region" description="Helical" evidence="1">
    <location>
        <begin position="250"/>
        <end position="275"/>
    </location>
</feature>
<feature type="transmembrane region" description="Helical" evidence="1">
    <location>
        <begin position="46"/>
        <end position="69"/>
    </location>
</feature>
<keyword evidence="1" id="KW-0472">Membrane</keyword>
<feature type="transmembrane region" description="Helical" evidence="1">
    <location>
        <begin position="81"/>
        <end position="98"/>
    </location>
</feature>
<organism evidence="2 3">
    <name type="scientific">Brevibacillus reuszeri</name>
    <dbReference type="NCBI Taxonomy" id="54915"/>
    <lineage>
        <taxon>Bacteria</taxon>
        <taxon>Bacillati</taxon>
        <taxon>Bacillota</taxon>
        <taxon>Bacilli</taxon>
        <taxon>Bacillales</taxon>
        <taxon>Paenibacillaceae</taxon>
        <taxon>Brevibacillus</taxon>
    </lineage>
</organism>
<keyword evidence="1" id="KW-1133">Transmembrane helix</keyword>
<evidence type="ECO:0000313" key="3">
    <source>
        <dbReference type="Proteomes" id="UP000319578"/>
    </source>
</evidence>
<feature type="transmembrane region" description="Helical" evidence="1">
    <location>
        <begin position="175"/>
        <end position="194"/>
    </location>
</feature>
<comment type="caution">
    <text evidence="2">The sequence shown here is derived from an EMBL/GenBank/DDBJ whole genome shotgun (WGS) entry which is preliminary data.</text>
</comment>
<evidence type="ECO:0000313" key="2">
    <source>
        <dbReference type="EMBL" id="GED66563.1"/>
    </source>
</evidence>
<evidence type="ECO:0008006" key="4">
    <source>
        <dbReference type="Google" id="ProtNLM"/>
    </source>
</evidence>
<feature type="transmembrane region" description="Helical" evidence="1">
    <location>
        <begin position="6"/>
        <end position="25"/>
    </location>
</feature>
<dbReference type="RefSeq" id="WP_084766004.1">
    <property type="nucleotide sequence ID" value="NZ_BJON01000002.1"/>
</dbReference>
<keyword evidence="1" id="KW-0812">Transmembrane</keyword>
<sequence length="294" mass="32304">METKWIIAYALSLGLPFFLHRAFLGSVQKRLHYMGMQRVNYRGNEVLTAGGVLIVASTTLTVGVVVLYLATSGTSTVSLNHGLLLVTGMITLAVWGWLDDCSKDESKKGFRGHFGALWREGKVTSGLWKAWGGGSTALLISLAIGQSFWTWLLAASLLTLAPNVLNLFDMRPARALKVFWLLLLIAGVAGYYSPSPASSIVDWVWLLPVITSSILLFRHDAGGKLMLGDTGANSLGFATGYAFVIHSSSYVQVTMLFIFITLHVMAEFISFSQFIDRLPWLKRMDSWGRSAESE</sequence>